<keyword evidence="10" id="KW-1185">Reference proteome</keyword>
<protein>
    <recommendedName>
        <fullName evidence="11">TauD/TfdA-like domain-containing protein</fullName>
    </recommendedName>
</protein>
<dbReference type="EMBL" id="LKCW01000060">
    <property type="protein sequence ID" value="KPM41687.1"/>
    <property type="molecule type" value="Genomic_DNA"/>
</dbReference>
<dbReference type="PANTHER" id="PTHR30468">
    <property type="entry name" value="ALPHA-KETOGLUTARATE-DEPENDENT SULFONATE DIOXYGENASE"/>
    <property type="match status" value="1"/>
</dbReference>
<feature type="domain" description="TauD/TfdA-like" evidence="7">
    <location>
        <begin position="401"/>
        <end position="670"/>
    </location>
</feature>
<dbReference type="InterPro" id="IPR042098">
    <property type="entry name" value="TauD-like_sf"/>
</dbReference>
<name>A0A0P7B5K3_9HYPO</name>
<evidence type="ECO:0000256" key="3">
    <source>
        <dbReference type="ARBA" id="ARBA00022723"/>
    </source>
</evidence>
<reference evidence="9 10" key="1">
    <citation type="submission" date="2015-09" db="EMBL/GenBank/DDBJ databases">
        <title>Draft genome of a European isolate of the apple canker pathogen Neonectria ditissima.</title>
        <authorList>
            <person name="Gomez-Cortecero A."/>
            <person name="Harrison R.J."/>
            <person name="Armitage A.D."/>
        </authorList>
    </citation>
    <scope>NUCLEOTIDE SEQUENCE [LARGE SCALE GENOMIC DNA]</scope>
    <source>
        <strain evidence="9 10">R09/05</strain>
    </source>
</reference>
<dbReference type="GO" id="GO:0008198">
    <property type="term" value="F:ferrous iron binding"/>
    <property type="evidence" value="ECO:0007669"/>
    <property type="project" value="InterPro"/>
</dbReference>
<comment type="cofactor">
    <cofactor evidence="1">
        <name>Fe(2+)</name>
        <dbReference type="ChEBI" id="CHEBI:29033"/>
    </cofactor>
</comment>
<gene>
    <name evidence="9" type="ORF">AK830_g4813</name>
</gene>
<evidence type="ECO:0000256" key="2">
    <source>
        <dbReference type="ARBA" id="ARBA00005896"/>
    </source>
</evidence>
<dbReference type="SUPFAM" id="SSF53213">
    <property type="entry name" value="LigB-like"/>
    <property type="match status" value="1"/>
</dbReference>
<dbReference type="CDD" id="cd07363">
    <property type="entry name" value="45_DOPA_Dioxygenase"/>
    <property type="match status" value="1"/>
</dbReference>
<dbReference type="InterPro" id="IPR051323">
    <property type="entry name" value="AtsK-like"/>
</dbReference>
<dbReference type="Gene3D" id="3.60.130.10">
    <property type="entry name" value="Clavaminate synthase-like"/>
    <property type="match status" value="1"/>
</dbReference>
<evidence type="ECO:0000256" key="4">
    <source>
        <dbReference type="ARBA" id="ARBA00022964"/>
    </source>
</evidence>
<dbReference type="Proteomes" id="UP000050424">
    <property type="component" value="Unassembled WGS sequence"/>
</dbReference>
<evidence type="ECO:0000256" key="5">
    <source>
        <dbReference type="ARBA" id="ARBA00023002"/>
    </source>
</evidence>
<dbReference type="InterPro" id="IPR014436">
    <property type="entry name" value="Extradiol_dOase_DODA"/>
</dbReference>
<dbReference type="Pfam" id="PF02900">
    <property type="entry name" value="LigB"/>
    <property type="match status" value="1"/>
</dbReference>
<dbReference type="Pfam" id="PF02668">
    <property type="entry name" value="TauD"/>
    <property type="match status" value="1"/>
</dbReference>
<proteinExistence type="inferred from homology"/>
<keyword evidence="5" id="KW-0560">Oxidoreductase</keyword>
<accession>A0A0P7B5K3</accession>
<comment type="similarity">
    <text evidence="2">Belongs to the TfdA dioxygenase family.</text>
</comment>
<dbReference type="PANTHER" id="PTHR30468:SF28">
    <property type="entry name" value="ALPHA-KETOGLUTARATE-DEPENDENT TAURINE DIOXYGENASE (AFU_ORTHOLOGUE AFUA_8G02210)-RELATED"/>
    <property type="match status" value="1"/>
</dbReference>
<evidence type="ECO:0000259" key="7">
    <source>
        <dbReference type="Pfam" id="PF02668"/>
    </source>
</evidence>
<feature type="domain" description="Extradiol ring-cleavage dioxygenase class III enzyme subunit B" evidence="8">
    <location>
        <begin position="9"/>
        <end position="259"/>
    </location>
</feature>
<organism evidence="9 10">
    <name type="scientific">Neonectria ditissima</name>
    <dbReference type="NCBI Taxonomy" id="78410"/>
    <lineage>
        <taxon>Eukaryota</taxon>
        <taxon>Fungi</taxon>
        <taxon>Dikarya</taxon>
        <taxon>Ascomycota</taxon>
        <taxon>Pezizomycotina</taxon>
        <taxon>Sordariomycetes</taxon>
        <taxon>Hypocreomycetidae</taxon>
        <taxon>Hypocreales</taxon>
        <taxon>Nectriaceae</taxon>
        <taxon>Neonectria</taxon>
    </lineage>
</organism>
<dbReference type="InterPro" id="IPR004183">
    <property type="entry name" value="Xdiol_dOase_suB"/>
</dbReference>
<evidence type="ECO:0000313" key="10">
    <source>
        <dbReference type="Proteomes" id="UP000050424"/>
    </source>
</evidence>
<dbReference type="STRING" id="78410.A0A0P7B5K3"/>
<dbReference type="InterPro" id="IPR003819">
    <property type="entry name" value="TauD/TfdA-like"/>
</dbReference>
<dbReference type="GO" id="GO:0008270">
    <property type="term" value="F:zinc ion binding"/>
    <property type="evidence" value="ECO:0007669"/>
    <property type="project" value="InterPro"/>
</dbReference>
<sequence>MVRGSVISISHGGGPLPIIGGPGHEDIIYSLKTRVPKILKLGTPDAPRAIVCVTAHWSEDQPVISSADHHDLYYDYGGFPREAYRLKYDAPGSSVIAEDVRRVLAEEGLAPVLDGKRGWDHGVFVPLMLINPAANIPIIQLSVLESEDPAKHLLMGRALSKLRDSNIAILGSGFASIHNQARLAPMFFGDPRGSVKLAKEVKEWNLALTTEVMKDKWQVRTKALEGWRGFKHSYDMHPRGGADHFMPLLVCAGAAGDEMAGMYKDQFFGVDIYSLTAYLSSKILHEDIFRANSIGRCPHTQTMAASTVLQTTKADPVELTLHSTHGNGEARALRNLFGSAYNKEVEEGKNGLPAAKYQNYLPTWNPAQKYPPLEPFEHYDHGKDADPSYPDLLPKESLNVVHLTPTIGTEVSGVQLSKLSSAGKDQLALLVAKRKVVAFRDQDLADLPIKEALEFGGYFGRHHIHPTSGSPEGYPEVHLVHRGAGDHSIDKFLQSRGTSVVWHSDVSYEKQPPGTTFLYVFDQPETGGDTLFVDAVEAYNRLSPALQERLHGLKAVHSGIEQAESSRARGGIVRREPVYNAHPIVRAHPVTGEKALYVNPSFVREIVGLKKEESDAILKLLYTHIALGADFQTRVKWAPGTVVVWDNRVTAHTALVDWKSGERRHLARITPQAEAPFETPFRA</sequence>
<keyword evidence="3" id="KW-0479">Metal-binding</keyword>
<dbReference type="GO" id="GO:0016702">
    <property type="term" value="F:oxidoreductase activity, acting on single donors with incorporation of molecular oxygen, incorporation of two atoms of oxygen"/>
    <property type="evidence" value="ECO:0007669"/>
    <property type="project" value="UniProtKB-ARBA"/>
</dbReference>
<evidence type="ECO:0008006" key="11">
    <source>
        <dbReference type="Google" id="ProtNLM"/>
    </source>
</evidence>
<dbReference type="GO" id="GO:0005737">
    <property type="term" value="C:cytoplasm"/>
    <property type="evidence" value="ECO:0007669"/>
    <property type="project" value="TreeGrafter"/>
</dbReference>
<keyword evidence="6" id="KW-0408">Iron</keyword>
<dbReference type="FunFam" id="3.60.130.10:FF:000003">
    <property type="entry name" value="Alpha-ketoglutarate-dependent taurine dioxygenase"/>
    <property type="match status" value="1"/>
</dbReference>
<evidence type="ECO:0000313" key="9">
    <source>
        <dbReference type="EMBL" id="KPM41687.1"/>
    </source>
</evidence>
<evidence type="ECO:0000256" key="1">
    <source>
        <dbReference type="ARBA" id="ARBA00001954"/>
    </source>
</evidence>
<comment type="caution">
    <text evidence="9">The sequence shown here is derived from an EMBL/GenBank/DDBJ whole genome shotgun (WGS) entry which is preliminary data.</text>
</comment>
<dbReference type="AlphaFoldDB" id="A0A0P7B5K3"/>
<dbReference type="OrthoDB" id="10257314at2759"/>
<dbReference type="SUPFAM" id="SSF51197">
    <property type="entry name" value="Clavaminate synthase-like"/>
    <property type="match status" value="1"/>
</dbReference>
<evidence type="ECO:0000259" key="8">
    <source>
        <dbReference type="Pfam" id="PF02900"/>
    </source>
</evidence>
<dbReference type="Gene3D" id="3.40.830.10">
    <property type="entry name" value="LigB-like"/>
    <property type="match status" value="1"/>
</dbReference>
<keyword evidence="4" id="KW-0223">Dioxygenase</keyword>
<evidence type="ECO:0000256" key="6">
    <source>
        <dbReference type="ARBA" id="ARBA00023004"/>
    </source>
</evidence>
<dbReference type="GO" id="GO:0016706">
    <property type="term" value="F:2-oxoglutarate-dependent dioxygenase activity"/>
    <property type="evidence" value="ECO:0007669"/>
    <property type="project" value="TreeGrafter"/>
</dbReference>